<name>A0A914X6E3_9BILA</name>
<reference evidence="4" key="1">
    <citation type="submission" date="2022-11" db="UniProtKB">
        <authorList>
            <consortium name="WormBaseParasite"/>
        </authorList>
    </citation>
    <scope>IDENTIFICATION</scope>
</reference>
<feature type="region of interest" description="Disordered" evidence="2">
    <location>
        <begin position="121"/>
        <end position="238"/>
    </location>
</feature>
<feature type="compositionally biased region" description="Basic and acidic residues" evidence="2">
    <location>
        <begin position="138"/>
        <end position="164"/>
    </location>
</feature>
<evidence type="ECO:0000256" key="2">
    <source>
        <dbReference type="SAM" id="MobiDB-lite"/>
    </source>
</evidence>
<evidence type="ECO:0000256" key="1">
    <source>
        <dbReference type="SAM" id="Coils"/>
    </source>
</evidence>
<keyword evidence="3" id="KW-1185">Reference proteome</keyword>
<feature type="coiled-coil region" evidence="1">
    <location>
        <begin position="265"/>
        <end position="297"/>
    </location>
</feature>
<proteinExistence type="predicted"/>
<feature type="compositionally biased region" description="Gly residues" evidence="2">
    <location>
        <begin position="167"/>
        <end position="201"/>
    </location>
</feature>
<organism evidence="3 4">
    <name type="scientific">Plectus sambesii</name>
    <dbReference type="NCBI Taxonomy" id="2011161"/>
    <lineage>
        <taxon>Eukaryota</taxon>
        <taxon>Metazoa</taxon>
        <taxon>Ecdysozoa</taxon>
        <taxon>Nematoda</taxon>
        <taxon>Chromadorea</taxon>
        <taxon>Plectida</taxon>
        <taxon>Plectina</taxon>
        <taxon>Plectoidea</taxon>
        <taxon>Plectidae</taxon>
        <taxon>Plectus</taxon>
    </lineage>
</organism>
<protein>
    <submittedName>
        <fullName evidence="4">Regulatory protein zeste</fullName>
    </submittedName>
</protein>
<dbReference type="AlphaFoldDB" id="A0A914X6E3"/>
<evidence type="ECO:0000313" key="3">
    <source>
        <dbReference type="Proteomes" id="UP000887566"/>
    </source>
</evidence>
<dbReference type="WBParaSite" id="PSAMB.scaffold6605size9135.g28796.t1">
    <property type="protein sequence ID" value="PSAMB.scaffold6605size9135.g28796.t1"/>
    <property type="gene ID" value="PSAMB.scaffold6605size9135.g28796"/>
</dbReference>
<keyword evidence="1" id="KW-0175">Coiled coil</keyword>
<accession>A0A914X6E3</accession>
<evidence type="ECO:0000313" key="4">
    <source>
        <dbReference type="WBParaSite" id="PSAMB.scaffold6605size9135.g28796.t1"/>
    </source>
</evidence>
<dbReference type="Proteomes" id="UP000887566">
    <property type="component" value="Unplaced"/>
</dbReference>
<sequence length="318" mass="35476">MRKIKDVQEKIDFVRKMLENKAVIFGSLSPLLTAKDKEKTWRRIRDELLALGSNLAAANEWKALSNTVWQNIRRSTINKIDARKRTGGPGPIETDQISNWTELDSLVYDLLGRSIISGLDVPESGESERPAQFLSHATSDESRLDGEFDRHDRQHSHDESRAEDYNGGNGRNDGGNGRYDGGSGRNDGGNGRYGGGNGRYDGGSDRYDDYEAGASLEATPKTPTPKPQPPTQKRKAATPLPKLRRLPQASKSGFIELVNERKLAKTDLEIEYLKLQIEAQKMQNRKMQLELYQLEDNFSAANAIDDDPLTVTVSDSEL</sequence>